<comment type="caution">
    <text evidence="3">The sequence shown here is derived from an EMBL/GenBank/DDBJ whole genome shotgun (WGS) entry which is preliminary data.</text>
</comment>
<feature type="domain" description="CtsR C-terminal dimerization" evidence="2">
    <location>
        <begin position="76"/>
        <end position="145"/>
    </location>
</feature>
<accession>A0A926IUE2</accession>
<dbReference type="InterPro" id="IPR040465">
    <property type="entry name" value="CtsR_N"/>
</dbReference>
<organism evidence="3 4">
    <name type="scientific">Qingrenia yutianensis</name>
    <dbReference type="NCBI Taxonomy" id="2763676"/>
    <lineage>
        <taxon>Bacteria</taxon>
        <taxon>Bacillati</taxon>
        <taxon>Bacillota</taxon>
        <taxon>Clostridia</taxon>
        <taxon>Eubacteriales</taxon>
        <taxon>Oscillospiraceae</taxon>
        <taxon>Qingrenia</taxon>
    </lineage>
</organism>
<evidence type="ECO:0000313" key="3">
    <source>
        <dbReference type="EMBL" id="MBC8596728.1"/>
    </source>
</evidence>
<reference evidence="3" key="1">
    <citation type="submission" date="2020-08" db="EMBL/GenBank/DDBJ databases">
        <title>Genome public.</title>
        <authorList>
            <person name="Liu C."/>
            <person name="Sun Q."/>
        </authorList>
    </citation>
    <scope>NUCLEOTIDE SEQUENCE</scope>
    <source>
        <strain evidence="3">NSJ-50</strain>
    </source>
</reference>
<proteinExistence type="predicted"/>
<dbReference type="RefSeq" id="WP_178348695.1">
    <property type="nucleotide sequence ID" value="NZ_JACRTE010000007.1"/>
</dbReference>
<dbReference type="Pfam" id="PF17727">
    <property type="entry name" value="CtsR_C"/>
    <property type="match status" value="1"/>
</dbReference>
<dbReference type="InterPro" id="IPR041908">
    <property type="entry name" value="CtsR_C_sf"/>
</dbReference>
<name>A0A926IUE2_9FIRM</name>
<dbReference type="InterPro" id="IPR041902">
    <property type="entry name" value="CtsR_N_sf"/>
</dbReference>
<gene>
    <name evidence="3" type="ORF">H8706_07565</name>
</gene>
<evidence type="ECO:0000259" key="1">
    <source>
        <dbReference type="Pfam" id="PF05848"/>
    </source>
</evidence>
<dbReference type="InterPro" id="IPR041473">
    <property type="entry name" value="CtsR_C"/>
</dbReference>
<feature type="domain" description="CtsR N-terminal HTH" evidence="1">
    <location>
        <begin position="2"/>
        <end position="70"/>
    </location>
</feature>
<protein>
    <submittedName>
        <fullName evidence="3">CtsR family transcriptional regulator</fullName>
    </submittedName>
</protein>
<evidence type="ECO:0000259" key="2">
    <source>
        <dbReference type="Pfam" id="PF17727"/>
    </source>
</evidence>
<dbReference type="Gene3D" id="1.10.1200.150">
    <property type="entry name" value="Transcriptional regulator CtsR, C-terminal domain"/>
    <property type="match status" value="1"/>
</dbReference>
<evidence type="ECO:0000313" key="4">
    <source>
        <dbReference type="Proteomes" id="UP000647416"/>
    </source>
</evidence>
<dbReference type="Gene3D" id="3.30.56.130">
    <property type="entry name" value="Transcriptional regulator CtsR, winged HTH domain"/>
    <property type="match status" value="1"/>
</dbReference>
<dbReference type="Pfam" id="PF05848">
    <property type="entry name" value="CtsR"/>
    <property type="match status" value="1"/>
</dbReference>
<dbReference type="AlphaFoldDB" id="A0A926IUE2"/>
<keyword evidence="4" id="KW-1185">Reference proteome</keyword>
<dbReference type="EMBL" id="JACRTE010000007">
    <property type="protein sequence ID" value="MBC8596728.1"/>
    <property type="molecule type" value="Genomic_DNA"/>
</dbReference>
<dbReference type="Proteomes" id="UP000647416">
    <property type="component" value="Unassembled WGS sequence"/>
</dbReference>
<sequence>MNISDVIESFIVDKMSGENDVELKRNELANTLGCVPSQINYVISTRFTTERGYVVESRRGGGGFIKISRVVVPEGDVMMHIINSIGTQIDAQSTAAILKNLVADGFTDKKTAKIIMSAVTDKALSLIPSASGRARVRASIFKNVLINLV</sequence>